<evidence type="ECO:0000313" key="1">
    <source>
        <dbReference type="EMBL" id="CAK0793568.1"/>
    </source>
</evidence>
<dbReference type="Proteomes" id="UP001189429">
    <property type="component" value="Unassembled WGS sequence"/>
</dbReference>
<name>A0ABN9PP36_9DINO</name>
<accession>A0ABN9PP36</accession>
<gene>
    <name evidence="1" type="ORF">PCOR1329_LOCUS3828</name>
</gene>
<dbReference type="EMBL" id="CAUYUJ010000994">
    <property type="protein sequence ID" value="CAK0793568.1"/>
    <property type="molecule type" value="Genomic_DNA"/>
</dbReference>
<evidence type="ECO:0000313" key="2">
    <source>
        <dbReference type="Proteomes" id="UP001189429"/>
    </source>
</evidence>
<reference evidence="1" key="1">
    <citation type="submission" date="2023-10" db="EMBL/GenBank/DDBJ databases">
        <authorList>
            <person name="Chen Y."/>
            <person name="Shah S."/>
            <person name="Dougan E. K."/>
            <person name="Thang M."/>
            <person name="Chan C."/>
        </authorList>
    </citation>
    <scope>NUCLEOTIDE SEQUENCE [LARGE SCALE GENOMIC DNA]</scope>
</reference>
<sequence>MMSGSNFGSDVSQGSGGAGCHCQHFSQSLIGALWLTISGSSFTTHSSLCSGRDGCPVLWLLMSGSSFATRLSRSSDRGPLPLLARLARWCCWSGSLVGLFFP</sequence>
<protein>
    <submittedName>
        <fullName evidence="1">Uncharacterized protein</fullName>
    </submittedName>
</protein>
<proteinExistence type="predicted"/>
<organism evidence="1 2">
    <name type="scientific">Prorocentrum cordatum</name>
    <dbReference type="NCBI Taxonomy" id="2364126"/>
    <lineage>
        <taxon>Eukaryota</taxon>
        <taxon>Sar</taxon>
        <taxon>Alveolata</taxon>
        <taxon>Dinophyceae</taxon>
        <taxon>Prorocentrales</taxon>
        <taxon>Prorocentraceae</taxon>
        <taxon>Prorocentrum</taxon>
    </lineage>
</organism>
<keyword evidence="2" id="KW-1185">Reference proteome</keyword>
<comment type="caution">
    <text evidence="1">The sequence shown here is derived from an EMBL/GenBank/DDBJ whole genome shotgun (WGS) entry which is preliminary data.</text>
</comment>